<reference evidence="1 2" key="1">
    <citation type="journal article" date="2013" name="BMC Genomics">
        <title>Genome sequencing and comparative genomics of honey bee microsporidia, Nosema apis reveal novel insights into host-parasite interactions.</title>
        <authorList>
            <person name="Chen Yp."/>
            <person name="Pettis J.S."/>
            <person name="Zhao Y."/>
            <person name="Liu X."/>
            <person name="Tallon L.J."/>
            <person name="Sadzewicz L.D."/>
            <person name="Li R."/>
            <person name="Zheng H."/>
            <person name="Huang S."/>
            <person name="Zhang X."/>
            <person name="Hamilton M.C."/>
            <person name="Pernal S.F."/>
            <person name="Melathopoulos A.P."/>
            <person name="Yan X."/>
            <person name="Evans J.D."/>
        </authorList>
    </citation>
    <scope>NUCLEOTIDE SEQUENCE [LARGE SCALE GENOMIC DNA]</scope>
    <source>
        <strain evidence="1 2">BRL 01</strain>
    </source>
</reference>
<proteinExistence type="predicted"/>
<dbReference type="AlphaFoldDB" id="T0L6W1"/>
<gene>
    <name evidence="1" type="ORF">NAPIS_ORF02040</name>
</gene>
<evidence type="ECO:0000313" key="2">
    <source>
        <dbReference type="Proteomes" id="UP000053780"/>
    </source>
</evidence>
<protein>
    <submittedName>
        <fullName evidence="1">Exocyst complex subunit sec6</fullName>
    </submittedName>
</protein>
<dbReference type="OrthoDB" id="2192696at2759"/>
<dbReference type="VEuPathDB" id="MicrosporidiaDB:NAPIS_ORF02040"/>
<dbReference type="EMBL" id="KE647291">
    <property type="protein sequence ID" value="EQB60398.1"/>
    <property type="molecule type" value="Genomic_DNA"/>
</dbReference>
<evidence type="ECO:0000313" key="1">
    <source>
        <dbReference type="EMBL" id="EQB60398.1"/>
    </source>
</evidence>
<accession>T0L6W1</accession>
<sequence>MIEENEQTIFYLEQLDNNFTIINRTLKEIEAKINNIYEINLKVVQDYKPLINFFSVKKEDKIESNFKENLFNSSIIMKSSSPKDPFTDTSVSEKSSSLVDNIKIYSDCCFDESMSSEIVDFDIKKIPEIFKNEENLFNVYNYIDRHKNVSFENLVEKFNMIEFDKLTIYLNLLKNKNFIKKRKIFLPR</sequence>
<dbReference type="HOGENOM" id="CLU_105931_0_0_1"/>
<dbReference type="Proteomes" id="UP000053780">
    <property type="component" value="Unassembled WGS sequence"/>
</dbReference>
<keyword evidence="2" id="KW-1185">Reference proteome</keyword>
<name>T0L6W1_9MICR</name>
<organism evidence="1 2">
    <name type="scientific">Vairimorpha apis BRL 01</name>
    <dbReference type="NCBI Taxonomy" id="1037528"/>
    <lineage>
        <taxon>Eukaryota</taxon>
        <taxon>Fungi</taxon>
        <taxon>Fungi incertae sedis</taxon>
        <taxon>Microsporidia</taxon>
        <taxon>Nosematidae</taxon>
        <taxon>Vairimorpha</taxon>
    </lineage>
</organism>